<evidence type="ECO:0000256" key="11">
    <source>
        <dbReference type="RuleBase" id="RU003781"/>
    </source>
</evidence>
<evidence type="ECO:0000256" key="8">
    <source>
        <dbReference type="ARBA" id="ARBA00051875"/>
    </source>
</evidence>
<evidence type="ECO:0000313" key="12">
    <source>
        <dbReference type="EMBL" id="XBX73836.1"/>
    </source>
</evidence>
<proteinExistence type="inferred from homology"/>
<dbReference type="GO" id="GO:0017111">
    <property type="term" value="F:ribonucleoside triphosphate phosphatase activity"/>
    <property type="evidence" value="ECO:0007669"/>
    <property type="project" value="InterPro"/>
</dbReference>
<name>A0AAU7VIL5_9FIRM</name>
<feature type="active site" description="Proton acceptor" evidence="10">
    <location>
        <position position="69"/>
    </location>
</feature>
<evidence type="ECO:0000256" key="1">
    <source>
        <dbReference type="ARBA" id="ARBA00008023"/>
    </source>
</evidence>
<dbReference type="CDD" id="cd00515">
    <property type="entry name" value="HAM1"/>
    <property type="match status" value="1"/>
</dbReference>
<dbReference type="GO" id="GO:0046872">
    <property type="term" value="F:metal ion binding"/>
    <property type="evidence" value="ECO:0007669"/>
    <property type="project" value="UniProtKB-KW"/>
</dbReference>
<dbReference type="GO" id="GO:0009146">
    <property type="term" value="P:purine nucleoside triphosphate catabolic process"/>
    <property type="evidence" value="ECO:0007669"/>
    <property type="project" value="UniProtKB-UniRule"/>
</dbReference>
<keyword evidence="6 10" id="KW-0460">Magnesium</keyword>
<evidence type="ECO:0000256" key="3">
    <source>
        <dbReference type="ARBA" id="ARBA00022723"/>
    </source>
</evidence>
<evidence type="ECO:0000256" key="7">
    <source>
        <dbReference type="ARBA" id="ARBA00023080"/>
    </source>
</evidence>
<dbReference type="InterPro" id="IPR002637">
    <property type="entry name" value="RdgB/HAM1"/>
</dbReference>
<comment type="function">
    <text evidence="10">Pyrophosphatase that catalyzes the hydrolysis of nucleoside triphosphates to their monophosphate derivatives, with a high preference for the non-canonical purine nucleotides XTP (xanthosine triphosphate), dITP (deoxyinosine triphosphate) and ITP. Seems to function as a house-cleaning enzyme that removes non-canonical purine nucleotides from the nucleotide pool, thus preventing their incorporation into DNA/RNA and avoiding chromosomal lesions.</text>
</comment>
<keyword evidence="4 10" id="KW-0547">Nucleotide-binding</keyword>
<dbReference type="InterPro" id="IPR020922">
    <property type="entry name" value="dITP/XTP_pyrophosphatase"/>
</dbReference>
<evidence type="ECO:0000256" key="2">
    <source>
        <dbReference type="ARBA" id="ARBA00011738"/>
    </source>
</evidence>
<feature type="binding site" evidence="10">
    <location>
        <position position="174"/>
    </location>
    <ligand>
        <name>substrate</name>
    </ligand>
</feature>
<dbReference type="NCBIfam" id="TIGR00042">
    <property type="entry name" value="RdgB/HAM1 family non-canonical purine NTP pyrophosphatase"/>
    <property type="match status" value="1"/>
</dbReference>
<dbReference type="EMBL" id="CP158367">
    <property type="protein sequence ID" value="XBX73836.1"/>
    <property type="molecule type" value="Genomic_DNA"/>
</dbReference>
<keyword evidence="7 10" id="KW-0546">Nucleotide metabolism</keyword>
<comment type="cofactor">
    <cofactor evidence="10">
        <name>Mg(2+)</name>
        <dbReference type="ChEBI" id="CHEBI:18420"/>
    </cofactor>
    <text evidence="10">Binds 1 Mg(2+) ion per subunit.</text>
</comment>
<gene>
    <name evidence="12" type="primary">rdgB</name>
    <name evidence="12" type="ORF">PRVXT_001846</name>
</gene>
<comment type="caution">
    <text evidence="10">Lacks conserved residue(s) required for the propagation of feature annotation.</text>
</comment>
<feature type="binding site" evidence="10">
    <location>
        <begin position="151"/>
        <end position="154"/>
    </location>
    <ligand>
        <name>substrate</name>
    </ligand>
</feature>
<evidence type="ECO:0000256" key="5">
    <source>
        <dbReference type="ARBA" id="ARBA00022801"/>
    </source>
</evidence>
<dbReference type="AlphaFoldDB" id="A0AAU7VIL5"/>
<dbReference type="GO" id="GO:0035870">
    <property type="term" value="F:dITP diphosphatase activity"/>
    <property type="evidence" value="ECO:0007669"/>
    <property type="project" value="UniProtKB-UniRule"/>
</dbReference>
<dbReference type="EC" id="3.6.1.66" evidence="10"/>
<feature type="binding site" evidence="10">
    <location>
        <position position="70"/>
    </location>
    <ligand>
        <name>substrate</name>
    </ligand>
</feature>
<keyword evidence="5 10" id="KW-0378">Hydrolase</keyword>
<dbReference type="GO" id="GO:0000166">
    <property type="term" value="F:nucleotide binding"/>
    <property type="evidence" value="ECO:0007669"/>
    <property type="project" value="UniProtKB-KW"/>
</dbReference>
<dbReference type="GO" id="GO:0036220">
    <property type="term" value="F:ITP diphosphatase activity"/>
    <property type="evidence" value="ECO:0007669"/>
    <property type="project" value="UniProtKB-UniRule"/>
</dbReference>
<dbReference type="RefSeq" id="WP_350342598.1">
    <property type="nucleotide sequence ID" value="NZ_CP158367.1"/>
</dbReference>
<dbReference type="SUPFAM" id="SSF52972">
    <property type="entry name" value="ITPase-like"/>
    <property type="match status" value="1"/>
</dbReference>
<dbReference type="FunFam" id="3.90.950.10:FF:000001">
    <property type="entry name" value="dITP/XTP pyrophosphatase"/>
    <property type="match status" value="1"/>
</dbReference>
<reference evidence="12" key="2">
    <citation type="submission" date="2024-06" db="EMBL/GenBank/DDBJ databases">
        <authorList>
            <person name="Petrova K.O."/>
            <person name="Toshchakov S.V."/>
            <person name="Boltjanskaja Y.V."/>
            <person name="Kevbrin V."/>
        </authorList>
    </citation>
    <scope>NUCLEOTIDE SEQUENCE</scope>
    <source>
        <strain evidence="12">Z-910T</strain>
    </source>
</reference>
<feature type="binding site" evidence="10">
    <location>
        <begin position="179"/>
        <end position="180"/>
    </location>
    <ligand>
        <name>substrate</name>
    </ligand>
</feature>
<dbReference type="InterPro" id="IPR029001">
    <property type="entry name" value="ITPase-like_fam"/>
</dbReference>
<sequence>MSKLLIATANKNKVKEISNILSSSFKAFCTFSDFDLDSPVEDANTFEGNALIKARYGSTQTGLPTLADDSGLCVDYLQGEPGVYSSRYAKEGDDIANYKKLLKNLERVQYDDRMAFFFTSMVMVFPQGQEITVSGKLEGYISESPKGKNGFGYDPVFYLPEYQKTLAELDFQTKNRISHRKKALENLLPELRGE</sequence>
<dbReference type="HAMAP" id="MF_01405">
    <property type="entry name" value="Non_canon_purine_NTPase"/>
    <property type="match status" value="1"/>
</dbReference>
<dbReference type="GO" id="GO:0036222">
    <property type="term" value="F:XTP diphosphatase activity"/>
    <property type="evidence" value="ECO:0007669"/>
    <property type="project" value="UniProtKB-UniRule"/>
</dbReference>
<accession>A0AAU7VIL5</accession>
<comment type="catalytic activity">
    <reaction evidence="10">
        <text>ITP + H2O = IMP + diphosphate + H(+)</text>
        <dbReference type="Rhea" id="RHEA:29399"/>
        <dbReference type="ChEBI" id="CHEBI:15377"/>
        <dbReference type="ChEBI" id="CHEBI:15378"/>
        <dbReference type="ChEBI" id="CHEBI:33019"/>
        <dbReference type="ChEBI" id="CHEBI:58053"/>
        <dbReference type="ChEBI" id="CHEBI:61402"/>
        <dbReference type="EC" id="3.6.1.66"/>
    </reaction>
</comment>
<comment type="similarity">
    <text evidence="1 10 11">Belongs to the HAM1 NTPase family.</text>
</comment>
<dbReference type="Gene3D" id="3.90.950.10">
    <property type="match status" value="1"/>
</dbReference>
<comment type="subunit">
    <text evidence="2 10">Homodimer.</text>
</comment>
<dbReference type="PANTHER" id="PTHR11067:SF9">
    <property type="entry name" value="INOSINE TRIPHOSPHATE PYROPHOSPHATASE"/>
    <property type="match status" value="1"/>
</dbReference>
<reference evidence="12" key="1">
    <citation type="journal article" date="2013" name="Extremophiles">
        <title>Proteinivorax tanatarense gen. nov., sp. nov., an anaerobic, haloalkaliphilic, proteolytic bacterium isolated from a decaying algal bloom, and proposal of Proteinivoraceae fam. nov.</title>
        <authorList>
            <person name="Kevbrin V."/>
            <person name="Boltyanskaya Y."/>
            <person name="Zhilina T."/>
            <person name="Kolganova T."/>
            <person name="Lavrentjeva E."/>
            <person name="Kuznetsov B."/>
        </authorList>
    </citation>
    <scope>NUCLEOTIDE SEQUENCE</scope>
    <source>
        <strain evidence="12">Z-910T</strain>
    </source>
</reference>
<organism evidence="12">
    <name type="scientific">Proteinivorax tanatarense</name>
    <dbReference type="NCBI Taxonomy" id="1260629"/>
    <lineage>
        <taxon>Bacteria</taxon>
        <taxon>Bacillati</taxon>
        <taxon>Bacillota</taxon>
        <taxon>Clostridia</taxon>
        <taxon>Eubacteriales</taxon>
        <taxon>Proteinivoracaceae</taxon>
        <taxon>Proteinivorax</taxon>
    </lineage>
</organism>
<evidence type="ECO:0000256" key="4">
    <source>
        <dbReference type="ARBA" id="ARBA00022741"/>
    </source>
</evidence>
<feature type="binding site" evidence="10">
    <location>
        <begin position="8"/>
        <end position="13"/>
    </location>
    <ligand>
        <name>substrate</name>
    </ligand>
</feature>
<evidence type="ECO:0000256" key="9">
    <source>
        <dbReference type="ARBA" id="ARBA00052017"/>
    </source>
</evidence>
<feature type="binding site" evidence="10">
    <location>
        <position position="69"/>
    </location>
    <ligand>
        <name>Mg(2+)</name>
        <dbReference type="ChEBI" id="CHEBI:18420"/>
    </ligand>
</feature>
<evidence type="ECO:0000256" key="10">
    <source>
        <dbReference type="HAMAP-Rule" id="MF_01405"/>
    </source>
</evidence>
<comment type="catalytic activity">
    <reaction evidence="8 10">
        <text>dITP + H2O = dIMP + diphosphate + H(+)</text>
        <dbReference type="Rhea" id="RHEA:28342"/>
        <dbReference type="ChEBI" id="CHEBI:15377"/>
        <dbReference type="ChEBI" id="CHEBI:15378"/>
        <dbReference type="ChEBI" id="CHEBI:33019"/>
        <dbReference type="ChEBI" id="CHEBI:61194"/>
        <dbReference type="ChEBI" id="CHEBI:61382"/>
        <dbReference type="EC" id="3.6.1.66"/>
    </reaction>
</comment>
<protein>
    <recommendedName>
        <fullName evidence="10">dITP/XTP pyrophosphatase</fullName>
        <ecNumber evidence="10">3.6.1.66</ecNumber>
    </recommendedName>
    <alternativeName>
        <fullName evidence="10">Non-canonical purine NTP pyrophosphatase</fullName>
    </alternativeName>
    <alternativeName>
        <fullName evidence="10">Non-standard purine NTP pyrophosphatase</fullName>
    </alternativeName>
    <alternativeName>
        <fullName evidence="10">Nucleoside-triphosphate diphosphatase</fullName>
    </alternativeName>
    <alternativeName>
        <fullName evidence="10">Nucleoside-triphosphate pyrophosphatase</fullName>
        <shortName evidence="10">NTPase</shortName>
    </alternativeName>
</protein>
<dbReference type="PANTHER" id="PTHR11067">
    <property type="entry name" value="INOSINE TRIPHOSPHATE PYROPHOSPHATASE/HAM1 PROTEIN"/>
    <property type="match status" value="1"/>
</dbReference>
<dbReference type="Pfam" id="PF01725">
    <property type="entry name" value="Ham1p_like"/>
    <property type="match status" value="1"/>
</dbReference>
<evidence type="ECO:0000256" key="6">
    <source>
        <dbReference type="ARBA" id="ARBA00022842"/>
    </source>
</evidence>
<comment type="catalytic activity">
    <reaction evidence="9 10">
        <text>XTP + H2O = XMP + diphosphate + H(+)</text>
        <dbReference type="Rhea" id="RHEA:28610"/>
        <dbReference type="ChEBI" id="CHEBI:15377"/>
        <dbReference type="ChEBI" id="CHEBI:15378"/>
        <dbReference type="ChEBI" id="CHEBI:33019"/>
        <dbReference type="ChEBI" id="CHEBI:57464"/>
        <dbReference type="ChEBI" id="CHEBI:61314"/>
        <dbReference type="EC" id="3.6.1.66"/>
    </reaction>
</comment>
<dbReference type="GO" id="GO:0005829">
    <property type="term" value="C:cytosol"/>
    <property type="evidence" value="ECO:0007669"/>
    <property type="project" value="TreeGrafter"/>
</dbReference>
<dbReference type="GO" id="GO:0009117">
    <property type="term" value="P:nucleotide metabolic process"/>
    <property type="evidence" value="ECO:0007669"/>
    <property type="project" value="UniProtKB-KW"/>
</dbReference>
<keyword evidence="3 10" id="KW-0479">Metal-binding</keyword>